<evidence type="ECO:0000256" key="4">
    <source>
        <dbReference type="PROSITE-ProRule" id="PRU00221"/>
    </source>
</evidence>
<sequence length="467" mass="51214">MAALTIVLGTYERLLYGLTVSGLQEETNAVFKPVFIFPAHISALKCVATTSNTTTNSDVKLAPNASKRSYLATGSTDEHIKVFDLNRRREIGTLNPHSGAITRLQFFGKTHLVSSSEDGTIVIYRCKDWEVLKTLKGHTGAVEWCDIHPSGKILISAGRDGTLKVWDLGAGRLAKSLRITELGEGRRGKTPERVSWSPDGEAYAVMSEKTIVVYDVASGREEAVILGIGKLACMKYVAMGSSDKEQHVILTGGEDKMIRGYLKDGTCIIAWNSGHGTRVKDFDVITYNSKTYVASCSSDGGVRLWDWDSVLSQKPPSIDDKAEQSVYEPQPLGTYNADTRLTCISMTLVEPSTTSHNAEEDSEDAVSESEDSDDDDDEQPIKQTNNNSKKGSKPRVSVILDEKTDKRKLLEYDDAGLVSEDKMNKKQVPKVPASGNKRKQAPAKDLGRNKKKQKSQKKKSGGDVDDE</sequence>
<keyword evidence="1" id="KW-0690">Ribosome biogenesis</keyword>
<dbReference type="AlphaFoldDB" id="A0A507CBE8"/>
<dbReference type="InterPro" id="IPR019775">
    <property type="entry name" value="WD40_repeat_CS"/>
</dbReference>
<dbReference type="PRINTS" id="PR00320">
    <property type="entry name" value="GPROTEINBRPT"/>
</dbReference>
<dbReference type="PANTHER" id="PTHR44675:SF1">
    <property type="entry name" value="P21-ACTIVATED PROTEIN KINASE-INTERACTING PROTEIN 1"/>
    <property type="match status" value="1"/>
</dbReference>
<feature type="region of interest" description="Disordered" evidence="5">
    <location>
        <begin position="350"/>
        <end position="467"/>
    </location>
</feature>
<dbReference type="PROSITE" id="PS00678">
    <property type="entry name" value="WD_REPEATS_1"/>
    <property type="match status" value="1"/>
</dbReference>
<protein>
    <submittedName>
        <fullName evidence="6">Uncharacterized protein</fullName>
    </submittedName>
</protein>
<dbReference type="RefSeq" id="XP_031025513.1">
    <property type="nucleotide sequence ID" value="XM_031168584.1"/>
</dbReference>
<proteinExistence type="predicted"/>
<dbReference type="OrthoDB" id="308449at2759"/>
<dbReference type="EMBL" id="QEAO01000011">
    <property type="protein sequence ID" value="TPX34875.1"/>
    <property type="molecule type" value="Genomic_DNA"/>
</dbReference>
<feature type="compositionally biased region" description="Basic and acidic residues" evidence="5">
    <location>
        <begin position="400"/>
        <end position="411"/>
    </location>
</feature>
<dbReference type="InterPro" id="IPR020472">
    <property type="entry name" value="WD40_PAC1"/>
</dbReference>
<dbReference type="InterPro" id="IPR001680">
    <property type="entry name" value="WD40_rpt"/>
</dbReference>
<dbReference type="GeneID" id="42003881"/>
<keyword evidence="3" id="KW-0677">Repeat</keyword>
<reference evidence="6 7" key="1">
    <citation type="journal article" date="2019" name="Sci. Rep.">
        <title>Comparative genomics of chytrid fungi reveal insights into the obligate biotrophic and pathogenic lifestyle of Synchytrium endobioticum.</title>
        <authorList>
            <person name="van de Vossenberg B.T.L.H."/>
            <person name="Warris S."/>
            <person name="Nguyen H.D.T."/>
            <person name="van Gent-Pelzer M.P.E."/>
            <person name="Joly D.L."/>
            <person name="van de Geest H.C."/>
            <person name="Bonants P.J.M."/>
            <person name="Smith D.S."/>
            <person name="Levesque C.A."/>
            <person name="van der Lee T.A.J."/>
        </authorList>
    </citation>
    <scope>NUCLEOTIDE SEQUENCE [LARGE SCALE GENOMIC DNA]</scope>
    <source>
        <strain evidence="6 7">JEL517</strain>
    </source>
</reference>
<evidence type="ECO:0000256" key="1">
    <source>
        <dbReference type="ARBA" id="ARBA00022517"/>
    </source>
</evidence>
<organism evidence="6 7">
    <name type="scientific">Synchytrium microbalum</name>
    <dbReference type="NCBI Taxonomy" id="1806994"/>
    <lineage>
        <taxon>Eukaryota</taxon>
        <taxon>Fungi</taxon>
        <taxon>Fungi incertae sedis</taxon>
        <taxon>Chytridiomycota</taxon>
        <taxon>Chytridiomycota incertae sedis</taxon>
        <taxon>Chytridiomycetes</taxon>
        <taxon>Synchytriales</taxon>
        <taxon>Synchytriaceae</taxon>
        <taxon>Synchytrium</taxon>
    </lineage>
</organism>
<dbReference type="PANTHER" id="PTHR44675">
    <property type="entry name" value="PAK1 INTERACTING PROTEIN 1"/>
    <property type="match status" value="1"/>
</dbReference>
<dbReference type="InterPro" id="IPR036322">
    <property type="entry name" value="WD40_repeat_dom_sf"/>
</dbReference>
<feature type="repeat" description="WD" evidence="4">
    <location>
        <begin position="135"/>
        <end position="176"/>
    </location>
</feature>
<dbReference type="Gene3D" id="2.130.10.10">
    <property type="entry name" value="YVTN repeat-like/Quinoprotein amine dehydrogenase"/>
    <property type="match status" value="2"/>
</dbReference>
<evidence type="ECO:0000313" key="6">
    <source>
        <dbReference type="EMBL" id="TPX34875.1"/>
    </source>
</evidence>
<dbReference type="STRING" id="1806994.A0A507CBE8"/>
<comment type="caution">
    <text evidence="6">The sequence shown here is derived from an EMBL/GenBank/DDBJ whole genome shotgun (WGS) entry which is preliminary data.</text>
</comment>
<keyword evidence="7" id="KW-1185">Reference proteome</keyword>
<keyword evidence="2 4" id="KW-0853">WD repeat</keyword>
<evidence type="ECO:0000256" key="3">
    <source>
        <dbReference type="ARBA" id="ARBA00022737"/>
    </source>
</evidence>
<dbReference type="PROSITE" id="PS50082">
    <property type="entry name" value="WD_REPEATS_2"/>
    <property type="match status" value="1"/>
</dbReference>
<evidence type="ECO:0000256" key="2">
    <source>
        <dbReference type="ARBA" id="ARBA00022574"/>
    </source>
</evidence>
<gene>
    <name evidence="6" type="ORF">SmJEL517_g02656</name>
</gene>
<accession>A0A507CBE8</accession>
<dbReference type="InterPro" id="IPR051959">
    <property type="entry name" value="PAK1-Kinase_Regulator"/>
</dbReference>
<dbReference type="Pfam" id="PF00400">
    <property type="entry name" value="WD40"/>
    <property type="match status" value="3"/>
</dbReference>
<dbReference type="InterPro" id="IPR015943">
    <property type="entry name" value="WD40/YVTN_repeat-like_dom_sf"/>
</dbReference>
<feature type="compositionally biased region" description="Basic residues" evidence="5">
    <location>
        <begin position="449"/>
        <end position="459"/>
    </location>
</feature>
<evidence type="ECO:0000313" key="7">
    <source>
        <dbReference type="Proteomes" id="UP000319731"/>
    </source>
</evidence>
<dbReference type="SUPFAM" id="SSF50978">
    <property type="entry name" value="WD40 repeat-like"/>
    <property type="match status" value="1"/>
</dbReference>
<dbReference type="GO" id="GO:0042254">
    <property type="term" value="P:ribosome biogenesis"/>
    <property type="evidence" value="ECO:0007669"/>
    <property type="project" value="UniProtKB-KW"/>
</dbReference>
<feature type="compositionally biased region" description="Acidic residues" evidence="5">
    <location>
        <begin position="360"/>
        <end position="378"/>
    </location>
</feature>
<dbReference type="PROSITE" id="PS50294">
    <property type="entry name" value="WD_REPEATS_REGION"/>
    <property type="match status" value="1"/>
</dbReference>
<dbReference type="SMART" id="SM00320">
    <property type="entry name" value="WD40"/>
    <property type="match status" value="4"/>
</dbReference>
<dbReference type="Proteomes" id="UP000319731">
    <property type="component" value="Unassembled WGS sequence"/>
</dbReference>
<name>A0A507CBE8_9FUNG</name>
<evidence type="ECO:0000256" key="5">
    <source>
        <dbReference type="SAM" id="MobiDB-lite"/>
    </source>
</evidence>